<evidence type="ECO:0000256" key="3">
    <source>
        <dbReference type="ARBA" id="ARBA00022475"/>
    </source>
</evidence>
<dbReference type="GO" id="GO:0005886">
    <property type="term" value="C:plasma membrane"/>
    <property type="evidence" value="ECO:0007669"/>
    <property type="project" value="UniProtKB-SubCell"/>
</dbReference>
<feature type="transmembrane region" description="Helical" evidence="9">
    <location>
        <begin position="127"/>
        <end position="151"/>
    </location>
</feature>
<feature type="transmembrane region" description="Helical" evidence="9">
    <location>
        <begin position="163"/>
        <end position="187"/>
    </location>
</feature>
<dbReference type="Pfam" id="PF20154">
    <property type="entry name" value="LNT_N"/>
    <property type="match status" value="1"/>
</dbReference>
<feature type="transmembrane region" description="Helical" evidence="9">
    <location>
        <begin position="89"/>
        <end position="115"/>
    </location>
</feature>
<dbReference type="SUPFAM" id="SSF56317">
    <property type="entry name" value="Carbon-nitrogen hydrolase"/>
    <property type="match status" value="1"/>
</dbReference>
<organism evidence="11 12">
    <name type="scientific">Seongchinamella unica</name>
    <dbReference type="NCBI Taxonomy" id="2547392"/>
    <lineage>
        <taxon>Bacteria</taxon>
        <taxon>Pseudomonadati</taxon>
        <taxon>Pseudomonadota</taxon>
        <taxon>Gammaproteobacteria</taxon>
        <taxon>Cellvibrionales</taxon>
        <taxon>Halieaceae</taxon>
        <taxon>Seongchinamella</taxon>
    </lineage>
</organism>
<dbReference type="PANTHER" id="PTHR38686">
    <property type="entry name" value="APOLIPOPROTEIN N-ACYLTRANSFERASE"/>
    <property type="match status" value="1"/>
</dbReference>
<evidence type="ECO:0000256" key="8">
    <source>
        <dbReference type="ARBA" id="ARBA00023315"/>
    </source>
</evidence>
<evidence type="ECO:0000256" key="9">
    <source>
        <dbReference type="HAMAP-Rule" id="MF_01148"/>
    </source>
</evidence>
<dbReference type="EC" id="2.3.1.269" evidence="9"/>
<evidence type="ECO:0000313" key="12">
    <source>
        <dbReference type="Proteomes" id="UP000295554"/>
    </source>
</evidence>
<comment type="catalytic activity">
    <reaction evidence="9">
        <text>N-terminal S-1,2-diacyl-sn-glyceryl-L-cysteinyl-[lipoprotein] + a glycerophospholipid = N-acyl-S-1,2-diacyl-sn-glyceryl-L-cysteinyl-[lipoprotein] + a 2-acyl-sn-glycero-3-phospholipid + H(+)</text>
        <dbReference type="Rhea" id="RHEA:48228"/>
        <dbReference type="Rhea" id="RHEA-COMP:14681"/>
        <dbReference type="Rhea" id="RHEA-COMP:14684"/>
        <dbReference type="ChEBI" id="CHEBI:15378"/>
        <dbReference type="ChEBI" id="CHEBI:136912"/>
        <dbReference type="ChEBI" id="CHEBI:140656"/>
        <dbReference type="ChEBI" id="CHEBI:140657"/>
        <dbReference type="ChEBI" id="CHEBI:140660"/>
        <dbReference type="EC" id="2.3.1.269"/>
    </reaction>
</comment>
<dbReference type="InterPro" id="IPR003010">
    <property type="entry name" value="C-N_Hydrolase"/>
</dbReference>
<evidence type="ECO:0000256" key="5">
    <source>
        <dbReference type="ARBA" id="ARBA00022692"/>
    </source>
</evidence>
<comment type="pathway">
    <text evidence="9">Protein modification; lipoprotein biosynthesis (N-acyl transfer).</text>
</comment>
<dbReference type="EMBL" id="SMSE01000003">
    <property type="protein sequence ID" value="TDG12573.1"/>
    <property type="molecule type" value="Genomic_DNA"/>
</dbReference>
<feature type="transmembrane region" description="Helical" evidence="9">
    <location>
        <begin position="35"/>
        <end position="51"/>
    </location>
</feature>
<dbReference type="Proteomes" id="UP000295554">
    <property type="component" value="Unassembled WGS sequence"/>
</dbReference>
<dbReference type="InterPro" id="IPR036526">
    <property type="entry name" value="C-N_Hydrolase_sf"/>
</dbReference>
<dbReference type="OrthoDB" id="9804277at2"/>
<reference evidence="11 12" key="1">
    <citation type="submission" date="2019-03" db="EMBL/GenBank/DDBJ databases">
        <title>Seongchinamella monodicae gen. nov., sp. nov., a novel member of the Gammaproteobacteria isolated from a tidal mudflat of beach.</title>
        <authorList>
            <person name="Yang H.G."/>
            <person name="Kang J.W."/>
            <person name="Lee S.D."/>
        </authorList>
    </citation>
    <scope>NUCLEOTIDE SEQUENCE [LARGE SCALE GENOMIC DNA]</scope>
    <source>
        <strain evidence="11 12">GH4-78</strain>
    </source>
</reference>
<dbReference type="CDD" id="cd07571">
    <property type="entry name" value="ALP_N-acyl_transferase"/>
    <property type="match status" value="1"/>
</dbReference>
<dbReference type="RefSeq" id="WP_133213485.1">
    <property type="nucleotide sequence ID" value="NZ_SMSE01000003.1"/>
</dbReference>
<sequence length="507" mass="55315">MPDSNSESRLSPLQVMLVAPLAGALVTLSLAPFDIWPAGILSCALLAWLLSTCTPRQGLWRGWLYGLGMFGSGVSWVYVSIHVHGYAPVPLAVTLTALFCAGLAVFHGLFGWLYVRLVRPLPGGMLMGLPLLWVLLEWLRSWVLTGFPWLYLGYAHVDTWIAGWAPVVGVFGLSFVCAISGSCLFLGWRSRQPIAIATYGVIVLTLWVGGGVLKPIQWVARASEKPLSTAIYQPNVPQEHKWDRNYYYPILSQLEEGTAPLLGNDILVWPEAAVPNYYQNARGFLDPIDARARMAGTTLITGIPHRSDNGQGYHNSILALGAGHGVYHKQRLVPFGEYVPLESALRGLIAFLDLPMSSFSAGPSGQAPLQAGGFRIAPYICYEIVYPDLVASSARNADLLITISNDSWFGNSIGPLQHLQMARMRALENGRYLIRGTNNGVSAIIDHRGRIVQASEQFVEASLVGEVETMLGKTPFGSLGSAPVIIGCGLGLGLMYLMYLAFWREEN</sequence>
<keyword evidence="6 9" id="KW-1133">Transmembrane helix</keyword>
<dbReference type="GO" id="GO:0016410">
    <property type="term" value="F:N-acyltransferase activity"/>
    <property type="evidence" value="ECO:0007669"/>
    <property type="project" value="UniProtKB-UniRule"/>
</dbReference>
<comment type="similarity">
    <text evidence="2 9">Belongs to the CN hydrolase family. Apolipoprotein N-acyltransferase subfamily.</text>
</comment>
<dbReference type="GO" id="GO:0042158">
    <property type="term" value="P:lipoprotein biosynthetic process"/>
    <property type="evidence" value="ECO:0007669"/>
    <property type="project" value="UniProtKB-UniRule"/>
</dbReference>
<evidence type="ECO:0000256" key="7">
    <source>
        <dbReference type="ARBA" id="ARBA00023136"/>
    </source>
</evidence>
<feature type="transmembrane region" description="Helical" evidence="9">
    <location>
        <begin position="479"/>
        <end position="502"/>
    </location>
</feature>
<dbReference type="Gene3D" id="3.60.110.10">
    <property type="entry name" value="Carbon-nitrogen hydrolase"/>
    <property type="match status" value="1"/>
</dbReference>
<evidence type="ECO:0000256" key="2">
    <source>
        <dbReference type="ARBA" id="ARBA00010065"/>
    </source>
</evidence>
<protein>
    <recommendedName>
        <fullName evidence="9">Apolipoprotein N-acyltransferase</fullName>
        <shortName evidence="9">ALP N-acyltransferase</shortName>
        <ecNumber evidence="9">2.3.1.269</ecNumber>
    </recommendedName>
</protein>
<dbReference type="HAMAP" id="MF_01148">
    <property type="entry name" value="Lnt"/>
    <property type="match status" value="1"/>
</dbReference>
<keyword evidence="8 9" id="KW-0012">Acyltransferase</keyword>
<keyword evidence="5 9" id="KW-0812">Transmembrane</keyword>
<evidence type="ECO:0000313" key="11">
    <source>
        <dbReference type="EMBL" id="TDG12573.1"/>
    </source>
</evidence>
<dbReference type="PANTHER" id="PTHR38686:SF1">
    <property type="entry name" value="APOLIPOPROTEIN N-ACYLTRANSFERASE"/>
    <property type="match status" value="1"/>
</dbReference>
<evidence type="ECO:0000256" key="4">
    <source>
        <dbReference type="ARBA" id="ARBA00022679"/>
    </source>
</evidence>
<comment type="function">
    <text evidence="9">Catalyzes the phospholipid dependent N-acylation of the N-terminal cysteine of apolipoprotein, the last step in lipoprotein maturation.</text>
</comment>
<dbReference type="PROSITE" id="PS50263">
    <property type="entry name" value="CN_HYDROLASE"/>
    <property type="match status" value="1"/>
</dbReference>
<comment type="subcellular location">
    <subcellularLocation>
        <location evidence="1 9">Cell membrane</location>
        <topology evidence="1 9">Multi-pass membrane protein</topology>
    </subcellularLocation>
</comment>
<keyword evidence="11" id="KW-0449">Lipoprotein</keyword>
<evidence type="ECO:0000259" key="10">
    <source>
        <dbReference type="PROSITE" id="PS50263"/>
    </source>
</evidence>
<gene>
    <name evidence="9 11" type="primary">lnt</name>
    <name evidence="11" type="ORF">E2F43_13345</name>
</gene>
<feature type="domain" description="CN hydrolase" evidence="10">
    <location>
        <begin position="232"/>
        <end position="469"/>
    </location>
</feature>
<keyword evidence="3 9" id="KW-1003">Cell membrane</keyword>
<comment type="caution">
    <text evidence="11">The sequence shown here is derived from an EMBL/GenBank/DDBJ whole genome shotgun (WGS) entry which is preliminary data.</text>
</comment>
<accession>A0A4V6PIW7</accession>
<keyword evidence="7 9" id="KW-0472">Membrane</keyword>
<dbReference type="InterPro" id="IPR004563">
    <property type="entry name" value="Apolipo_AcylTrfase"/>
</dbReference>
<name>A0A4V6PIW7_9GAMM</name>
<dbReference type="NCBIfam" id="TIGR00546">
    <property type="entry name" value="lnt"/>
    <property type="match status" value="1"/>
</dbReference>
<dbReference type="AlphaFoldDB" id="A0A4V6PIW7"/>
<feature type="transmembrane region" description="Helical" evidence="9">
    <location>
        <begin position="63"/>
        <end position="83"/>
    </location>
</feature>
<dbReference type="UniPathway" id="UPA00666"/>
<evidence type="ECO:0000256" key="6">
    <source>
        <dbReference type="ARBA" id="ARBA00022989"/>
    </source>
</evidence>
<proteinExistence type="inferred from homology"/>
<dbReference type="Pfam" id="PF00795">
    <property type="entry name" value="CN_hydrolase"/>
    <property type="match status" value="1"/>
</dbReference>
<evidence type="ECO:0000256" key="1">
    <source>
        <dbReference type="ARBA" id="ARBA00004651"/>
    </source>
</evidence>
<dbReference type="InterPro" id="IPR045378">
    <property type="entry name" value="LNT_N"/>
</dbReference>
<feature type="transmembrane region" description="Helical" evidence="9">
    <location>
        <begin position="194"/>
        <end position="213"/>
    </location>
</feature>
<keyword evidence="12" id="KW-1185">Reference proteome</keyword>
<keyword evidence="4 9" id="KW-0808">Transferase</keyword>